<dbReference type="PIRSF" id="PIRSF006232">
    <property type="entry name" value="Pirin"/>
    <property type="match status" value="1"/>
</dbReference>
<evidence type="ECO:0008006" key="8">
    <source>
        <dbReference type="Google" id="ProtNLM"/>
    </source>
</evidence>
<keyword evidence="7" id="KW-1185">Reference proteome</keyword>
<dbReference type="Gene3D" id="2.60.120.10">
    <property type="entry name" value="Jelly Rolls"/>
    <property type="match status" value="1"/>
</dbReference>
<dbReference type="InterPro" id="IPR003829">
    <property type="entry name" value="Pirin_N_dom"/>
</dbReference>
<dbReference type="SUPFAM" id="SSF51182">
    <property type="entry name" value="RmlC-like cupins"/>
    <property type="match status" value="1"/>
</dbReference>
<evidence type="ECO:0000313" key="6">
    <source>
        <dbReference type="EMBL" id="SIS74263.1"/>
    </source>
</evidence>
<evidence type="ECO:0000313" key="7">
    <source>
        <dbReference type="Proteomes" id="UP000186156"/>
    </source>
</evidence>
<dbReference type="STRING" id="252246.SAMN05421799_103205"/>
<dbReference type="InterPro" id="IPR014710">
    <property type="entry name" value="RmlC-like_jellyroll"/>
</dbReference>
<dbReference type="Pfam" id="PF02678">
    <property type="entry name" value="Pirin"/>
    <property type="match status" value="1"/>
</dbReference>
<comment type="similarity">
    <text evidence="1 3">Belongs to the pirin family.</text>
</comment>
<dbReference type="InterPro" id="IPR012093">
    <property type="entry name" value="Pirin"/>
</dbReference>
<evidence type="ECO:0000256" key="1">
    <source>
        <dbReference type="ARBA" id="ARBA00008416"/>
    </source>
</evidence>
<dbReference type="RefSeq" id="WP_076345772.1">
    <property type="nucleotide sequence ID" value="NZ_FTOO01000003.1"/>
</dbReference>
<organism evidence="6 7">
    <name type="scientific">Alicyclobacillus vulcanalis</name>
    <dbReference type="NCBI Taxonomy" id="252246"/>
    <lineage>
        <taxon>Bacteria</taxon>
        <taxon>Bacillati</taxon>
        <taxon>Bacillota</taxon>
        <taxon>Bacilli</taxon>
        <taxon>Bacillales</taxon>
        <taxon>Alicyclobacillaceae</taxon>
        <taxon>Alicyclobacillus</taxon>
    </lineage>
</organism>
<protein>
    <recommendedName>
        <fullName evidence="8">Pirin N-terminal domain-containing protein</fullName>
    </recommendedName>
</protein>
<comment type="cofactor">
    <cofactor evidence="2">
        <name>Fe cation</name>
        <dbReference type="ChEBI" id="CHEBI:24875"/>
    </cofactor>
    <text evidence="2">Binds 1 Fe cation per subunit.</text>
</comment>
<proteinExistence type="inferred from homology"/>
<dbReference type="Proteomes" id="UP000186156">
    <property type="component" value="Unassembled WGS sequence"/>
</dbReference>
<dbReference type="PANTHER" id="PTHR13903:SF8">
    <property type="entry name" value="PIRIN"/>
    <property type="match status" value="1"/>
</dbReference>
<dbReference type="GO" id="GO:0046872">
    <property type="term" value="F:metal ion binding"/>
    <property type="evidence" value="ECO:0007669"/>
    <property type="project" value="UniProtKB-KW"/>
</dbReference>
<dbReference type="EMBL" id="FTOO01000003">
    <property type="protein sequence ID" value="SIS74263.1"/>
    <property type="molecule type" value="Genomic_DNA"/>
</dbReference>
<feature type="domain" description="Pirin C-terminal" evidence="5">
    <location>
        <begin position="162"/>
        <end position="249"/>
    </location>
</feature>
<keyword evidence="2" id="KW-0408">Iron</keyword>
<feature type="binding site" evidence="2">
    <location>
        <position position="53"/>
    </location>
    <ligand>
        <name>Fe cation</name>
        <dbReference type="ChEBI" id="CHEBI:24875"/>
    </ligand>
</feature>
<accession>A0A1N7LKB3</accession>
<dbReference type="CDD" id="cd02909">
    <property type="entry name" value="cupin_pirin_N"/>
    <property type="match status" value="1"/>
</dbReference>
<evidence type="ECO:0000256" key="3">
    <source>
        <dbReference type="RuleBase" id="RU003457"/>
    </source>
</evidence>
<feature type="binding site" evidence="2">
    <location>
        <position position="97"/>
    </location>
    <ligand>
        <name>Fe cation</name>
        <dbReference type="ChEBI" id="CHEBI:24875"/>
    </ligand>
</feature>
<dbReference type="InterPro" id="IPR008778">
    <property type="entry name" value="Pirin_C_dom"/>
</dbReference>
<keyword evidence="2" id="KW-0479">Metal-binding</keyword>
<feature type="domain" description="Pirin N-terminal" evidence="4">
    <location>
        <begin position="25"/>
        <end position="112"/>
    </location>
</feature>
<dbReference type="Pfam" id="PF05726">
    <property type="entry name" value="Pirin_C"/>
    <property type="match status" value="1"/>
</dbReference>
<dbReference type="InterPro" id="IPR011051">
    <property type="entry name" value="RmlC_Cupin_sf"/>
</dbReference>
<sequence length="250" mass="27605">MAWVKFPGAHRAPLMFYEHARIFPSRTTPYIDPFLLLDHFSIQHPDGFPDHPHRGFEILTYVLRGAVAHADNAGHQSVIPAGGAQHVTAGRGIVHSEMPGTDGIDSGLQLWINLPRRDKGIEPGYEDIPPEALPVDEPAQGVRRKWIVGGGSPVKTHRPMTYQDLELDPGASYTLEAPPHHQGFVFVLEGAGHLGEEELPMQKGDLFLWHRAQDESFAPTPVRASEALRFVAVFGEPVGERPIFNGPFVD</sequence>
<evidence type="ECO:0000259" key="4">
    <source>
        <dbReference type="Pfam" id="PF02678"/>
    </source>
</evidence>
<name>A0A1N7LKB3_9BACL</name>
<reference evidence="7" key="1">
    <citation type="submission" date="2017-01" db="EMBL/GenBank/DDBJ databases">
        <authorList>
            <person name="Varghese N."/>
            <person name="Submissions S."/>
        </authorList>
    </citation>
    <scope>NUCLEOTIDE SEQUENCE [LARGE SCALE GENOMIC DNA]</scope>
    <source>
        <strain evidence="7">DSM 16176</strain>
    </source>
</reference>
<evidence type="ECO:0000256" key="2">
    <source>
        <dbReference type="PIRSR" id="PIRSR006232-1"/>
    </source>
</evidence>
<feature type="binding site" evidence="2">
    <location>
        <position position="95"/>
    </location>
    <ligand>
        <name>Fe cation</name>
        <dbReference type="ChEBI" id="CHEBI:24875"/>
    </ligand>
</feature>
<evidence type="ECO:0000259" key="5">
    <source>
        <dbReference type="Pfam" id="PF05726"/>
    </source>
</evidence>
<dbReference type="PANTHER" id="PTHR13903">
    <property type="entry name" value="PIRIN-RELATED"/>
    <property type="match status" value="1"/>
</dbReference>
<dbReference type="AlphaFoldDB" id="A0A1N7LKB3"/>
<dbReference type="CDD" id="cd02247">
    <property type="entry name" value="cupin_pirin_C"/>
    <property type="match status" value="1"/>
</dbReference>
<feature type="binding site" evidence="2">
    <location>
        <position position="51"/>
    </location>
    <ligand>
        <name>Fe cation</name>
        <dbReference type="ChEBI" id="CHEBI:24875"/>
    </ligand>
</feature>
<gene>
    <name evidence="6" type="ORF">SAMN05421799_103205</name>
</gene>
<dbReference type="OrthoDB" id="321327at2"/>